<dbReference type="InterPro" id="IPR001849">
    <property type="entry name" value="PH_domain"/>
</dbReference>
<dbReference type="PROSITE" id="PS50003">
    <property type="entry name" value="PH_DOMAIN"/>
    <property type="match status" value="1"/>
</dbReference>
<feature type="region of interest" description="Disordered" evidence="2">
    <location>
        <begin position="224"/>
        <end position="261"/>
    </location>
</feature>
<dbReference type="KEGG" id="char:105907609"/>
<feature type="compositionally biased region" description="Basic and acidic residues" evidence="2">
    <location>
        <begin position="149"/>
        <end position="165"/>
    </location>
</feature>
<evidence type="ECO:0000313" key="5">
    <source>
        <dbReference type="RefSeq" id="XP_031419906.1"/>
    </source>
</evidence>
<evidence type="ECO:0000259" key="3">
    <source>
        <dbReference type="PROSITE" id="PS50003"/>
    </source>
</evidence>
<dbReference type="SUPFAM" id="SSF50729">
    <property type="entry name" value="PH domain-like"/>
    <property type="match status" value="1"/>
</dbReference>
<organism evidence="4 5">
    <name type="scientific">Clupea harengus</name>
    <name type="common">Atlantic herring</name>
    <dbReference type="NCBI Taxonomy" id="7950"/>
    <lineage>
        <taxon>Eukaryota</taxon>
        <taxon>Metazoa</taxon>
        <taxon>Chordata</taxon>
        <taxon>Craniata</taxon>
        <taxon>Vertebrata</taxon>
        <taxon>Euteleostomi</taxon>
        <taxon>Actinopterygii</taxon>
        <taxon>Neopterygii</taxon>
        <taxon>Teleostei</taxon>
        <taxon>Clupei</taxon>
        <taxon>Clupeiformes</taxon>
        <taxon>Clupeoidei</taxon>
        <taxon>Clupeidae</taxon>
        <taxon>Clupea</taxon>
    </lineage>
</organism>
<dbReference type="GO" id="GO:0015629">
    <property type="term" value="C:actin cytoskeleton"/>
    <property type="evidence" value="ECO:0007669"/>
    <property type="project" value="TreeGrafter"/>
</dbReference>
<dbReference type="OrthoDB" id="9942268at2759"/>
<feature type="compositionally biased region" description="Polar residues" evidence="2">
    <location>
        <begin position="233"/>
        <end position="249"/>
    </location>
</feature>
<dbReference type="InterPro" id="IPR052223">
    <property type="entry name" value="Actin_Cytoskeleton_Reg"/>
</dbReference>
<name>A0A6P8F744_CLUHA</name>
<sequence length="543" mass="61843">MPLTNLNFKKGWLFRLDEDDEWRKYWFVLTDLGLKYFIDSLAEERDEPEGEIDLSSCVDVIESDVEKNYGFQVHTKASVITLSAMTSRIRRNWIEILRRNIFSGNPPDQCHGSRAEIRVSKASSPGQDQDQDQDQESTLVTAPLTNQREAGEGRDREQEKKLEDRTKWFQEGVMMISDGLNSRWDTIELKKGTSQTTVQFAENIVVRGKDIDGKWEDFERLPFGEMKSPRLDGSSNYESTNEGEVSSPRQQRDASCFGKTEGSLSTGAGGPCVGGPCVGGPCVGGPCGPGAPCGPRLRTLEQLYKATLETAQKEHERQMEKLQKEKEYLLTEEAQAAAKTIEALKKAHRDELEDARRPAGREGLTERRKQSSEVDELQVELDGLSERYSEKCVELKHVQQNSEERNAEINRTETDIEHLRKENQELQSRLTEEITLMRSFITGQKSQSQFISHGNHEQSSDMEVLLRAKENEILYLKKEISCLRNEVASLTKEKESVCERFKEVYVELSRVKGASEREMGCLREHLSLTRAAMQEQQLMRNSS</sequence>
<feature type="coiled-coil region" evidence="1">
    <location>
        <begin position="305"/>
        <end position="339"/>
    </location>
</feature>
<dbReference type="RefSeq" id="XP_031419906.1">
    <property type="nucleotide sequence ID" value="XM_031564046.2"/>
</dbReference>
<proteinExistence type="predicted"/>
<dbReference type="GO" id="GO:1900026">
    <property type="term" value="P:positive regulation of substrate adhesion-dependent cell spreading"/>
    <property type="evidence" value="ECO:0007669"/>
    <property type="project" value="TreeGrafter"/>
</dbReference>
<dbReference type="GeneID" id="105907609"/>
<feature type="region of interest" description="Disordered" evidence="2">
    <location>
        <begin position="348"/>
        <end position="377"/>
    </location>
</feature>
<dbReference type="GO" id="GO:0051015">
    <property type="term" value="F:actin filament binding"/>
    <property type="evidence" value="ECO:0007669"/>
    <property type="project" value="TreeGrafter"/>
</dbReference>
<feature type="region of interest" description="Disordered" evidence="2">
    <location>
        <begin position="118"/>
        <end position="165"/>
    </location>
</feature>
<accession>A0A6P8F744</accession>
<feature type="coiled-coil region" evidence="1">
    <location>
        <begin position="466"/>
        <end position="500"/>
    </location>
</feature>
<dbReference type="PANTHER" id="PTHR17271">
    <property type="entry name" value="PLECKSTRIN HOMOLOGY PH DOMAIN-CONTAINING PROTEIN"/>
    <property type="match status" value="1"/>
</dbReference>
<evidence type="ECO:0000256" key="2">
    <source>
        <dbReference type="SAM" id="MobiDB-lite"/>
    </source>
</evidence>
<dbReference type="Pfam" id="PF00169">
    <property type="entry name" value="PH"/>
    <property type="match status" value="1"/>
</dbReference>
<dbReference type="SMART" id="SM00233">
    <property type="entry name" value="PH"/>
    <property type="match status" value="1"/>
</dbReference>
<dbReference type="AlphaFoldDB" id="A0A6P8F744"/>
<dbReference type="Proteomes" id="UP000515152">
    <property type="component" value="Chromosome 26"/>
</dbReference>
<evidence type="ECO:0000256" key="1">
    <source>
        <dbReference type="SAM" id="Coils"/>
    </source>
</evidence>
<evidence type="ECO:0000313" key="4">
    <source>
        <dbReference type="Proteomes" id="UP000515152"/>
    </source>
</evidence>
<reference evidence="5" key="1">
    <citation type="submission" date="2025-08" db="UniProtKB">
        <authorList>
            <consortium name="RefSeq"/>
        </authorList>
    </citation>
    <scope>IDENTIFICATION</scope>
</reference>
<keyword evidence="4" id="KW-1185">Reference proteome</keyword>
<dbReference type="Gene3D" id="2.30.29.30">
    <property type="entry name" value="Pleckstrin-homology domain (PH domain)/Phosphotyrosine-binding domain (PTB)"/>
    <property type="match status" value="1"/>
</dbReference>
<keyword evidence="1" id="KW-0175">Coiled coil</keyword>
<gene>
    <name evidence="5" type="primary">triobpa</name>
</gene>
<dbReference type="CTD" id="555479"/>
<feature type="domain" description="PH" evidence="3">
    <location>
        <begin position="6"/>
        <end position="102"/>
    </location>
</feature>
<dbReference type="PANTHER" id="PTHR17271:SF14">
    <property type="entry name" value="TRIO AND F-ACTIN-BINDING PROTEIN-LIKE ISOFORM X1"/>
    <property type="match status" value="1"/>
</dbReference>
<dbReference type="InterPro" id="IPR011993">
    <property type="entry name" value="PH-like_dom_sf"/>
</dbReference>
<feature type="compositionally biased region" description="Polar residues" evidence="2">
    <location>
        <begin position="136"/>
        <end position="148"/>
    </location>
</feature>
<protein>
    <submittedName>
        <fullName evidence="5">TRIO and F-actin-binding protein</fullName>
    </submittedName>
</protein>
<feature type="compositionally biased region" description="Basic and acidic residues" evidence="2">
    <location>
        <begin position="348"/>
        <end position="372"/>
    </location>
</feature>